<reference evidence="7 8" key="1">
    <citation type="submission" date="2020-08" db="EMBL/GenBank/DDBJ databases">
        <title>A Genomic Blueprint of the Chicken Gut Microbiome.</title>
        <authorList>
            <person name="Gilroy R."/>
            <person name="Ravi A."/>
            <person name="Getino M."/>
            <person name="Pursley I."/>
            <person name="Horton D.L."/>
            <person name="Alikhan N.-F."/>
            <person name="Baker D."/>
            <person name="Gharbi K."/>
            <person name="Hall N."/>
            <person name="Watson M."/>
            <person name="Adriaenssens E.M."/>
            <person name="Foster-Nyarko E."/>
            <person name="Jarju S."/>
            <person name="Secka A."/>
            <person name="Antonio M."/>
            <person name="Oren A."/>
            <person name="Chaudhuri R."/>
            <person name="La Ragione R.M."/>
            <person name="Hildebrand F."/>
            <person name="Pallen M.J."/>
        </authorList>
    </citation>
    <scope>NUCLEOTIDE SEQUENCE [LARGE SCALE GENOMIC DNA]</scope>
    <source>
        <strain evidence="7 8">Sa1CUA4</strain>
    </source>
</reference>
<dbReference type="EMBL" id="JACSPM010000001">
    <property type="protein sequence ID" value="MBD8022664.1"/>
    <property type="molecule type" value="Genomic_DNA"/>
</dbReference>
<evidence type="ECO:0000313" key="7">
    <source>
        <dbReference type="EMBL" id="MBD8022664.1"/>
    </source>
</evidence>
<dbReference type="RefSeq" id="WP_191764283.1">
    <property type="nucleotide sequence ID" value="NZ_JACSPM010000001.1"/>
</dbReference>
<proteinExistence type="predicted"/>
<dbReference type="InterPro" id="IPR050490">
    <property type="entry name" value="Bact_solute-bd_prot1"/>
</dbReference>
<evidence type="ECO:0000256" key="2">
    <source>
        <dbReference type="ARBA" id="ARBA00022729"/>
    </source>
</evidence>
<dbReference type="SUPFAM" id="SSF53850">
    <property type="entry name" value="Periplasmic binding protein-like II"/>
    <property type="match status" value="1"/>
</dbReference>
<dbReference type="Proteomes" id="UP000602532">
    <property type="component" value="Unassembled WGS sequence"/>
</dbReference>
<keyword evidence="1" id="KW-1003">Cell membrane</keyword>
<evidence type="ECO:0000313" key="8">
    <source>
        <dbReference type="Proteomes" id="UP000602532"/>
    </source>
</evidence>
<dbReference type="PANTHER" id="PTHR43649:SF33">
    <property type="entry name" value="POLYGALACTURONAN_RHAMNOGALACTURONAN-BINDING PROTEIN YTCQ"/>
    <property type="match status" value="1"/>
</dbReference>
<dbReference type="PROSITE" id="PS51257">
    <property type="entry name" value="PROKAR_LIPOPROTEIN"/>
    <property type="match status" value="1"/>
</dbReference>
<dbReference type="Pfam" id="PF01547">
    <property type="entry name" value="SBP_bac_1"/>
    <property type="match status" value="1"/>
</dbReference>
<feature type="chain" id="PRO_5045990333" evidence="6">
    <location>
        <begin position="22"/>
        <end position="447"/>
    </location>
</feature>
<name>A0ABR8X017_9MICO</name>
<evidence type="ECO:0000256" key="3">
    <source>
        <dbReference type="ARBA" id="ARBA00023136"/>
    </source>
</evidence>
<keyword evidence="2 6" id="KW-0732">Signal</keyword>
<gene>
    <name evidence="7" type="ORF">H9622_03565</name>
</gene>
<protein>
    <submittedName>
        <fullName evidence="7">Extracellular solute-binding protein</fullName>
    </submittedName>
</protein>
<sequence length="447" mass="47419">MQHSKRAVVTGVALLSALTLAGCAGGSSGAGENGGNGADAAACAPSDESVTLDFTSWIPGIEDVVAIWNEENPDIQVEVQTGPNGNGGTYQSFFSQLAAGNAPDLGQIEYDALASFRVQDGLEDLSACEDVVAAEADFIPWTWGQVTLGTDGVYGVPQDSGPMALFYRSDLFEQNGIEVPTTWEEYKEAAKAVRAAGGYITNFSTADINQFAGFVWQNNGDWFTNDGQEWTVDLTGDASTQVADYWQELLDEDLVATYPAWTEEWNNAYNSGAVWTWNSAVWGANSISSGAPDTAGKWSVAPSPQWEDGGASSGNWGGSSIAVFKGTDHLYEAAKFALWLNTSDEALTALNQSANIYPATTAGLQLPSLQEGVEFYGGQKIYDVFAEAAQQVNPDFVWGPTMTQTYADVSDGFQKAVTGQGTLLEALEAGQEATIATLKAQSIPVAE</sequence>
<dbReference type="Gene3D" id="3.40.190.10">
    <property type="entry name" value="Periplasmic binding protein-like II"/>
    <property type="match status" value="3"/>
</dbReference>
<dbReference type="PANTHER" id="PTHR43649">
    <property type="entry name" value="ARABINOSE-BINDING PROTEIN-RELATED"/>
    <property type="match status" value="1"/>
</dbReference>
<comment type="caution">
    <text evidence="7">The sequence shown here is derived from an EMBL/GenBank/DDBJ whole genome shotgun (WGS) entry which is preliminary data.</text>
</comment>
<accession>A0ABR8X017</accession>
<evidence type="ECO:0000256" key="4">
    <source>
        <dbReference type="ARBA" id="ARBA00023139"/>
    </source>
</evidence>
<keyword evidence="8" id="KW-1185">Reference proteome</keyword>
<organism evidence="7 8">
    <name type="scientific">Microbacterium gallinarum</name>
    <dbReference type="NCBI Taxonomy" id="2762209"/>
    <lineage>
        <taxon>Bacteria</taxon>
        <taxon>Bacillati</taxon>
        <taxon>Actinomycetota</taxon>
        <taxon>Actinomycetes</taxon>
        <taxon>Micrococcales</taxon>
        <taxon>Microbacteriaceae</taxon>
        <taxon>Microbacterium</taxon>
    </lineage>
</organism>
<evidence type="ECO:0000256" key="1">
    <source>
        <dbReference type="ARBA" id="ARBA00022475"/>
    </source>
</evidence>
<keyword evidence="5" id="KW-0449">Lipoprotein</keyword>
<keyword evidence="3" id="KW-0472">Membrane</keyword>
<dbReference type="InterPro" id="IPR006059">
    <property type="entry name" value="SBP"/>
</dbReference>
<evidence type="ECO:0000256" key="6">
    <source>
        <dbReference type="SAM" id="SignalP"/>
    </source>
</evidence>
<keyword evidence="4" id="KW-0564">Palmitate</keyword>
<evidence type="ECO:0000256" key="5">
    <source>
        <dbReference type="ARBA" id="ARBA00023288"/>
    </source>
</evidence>
<feature type="signal peptide" evidence="6">
    <location>
        <begin position="1"/>
        <end position="21"/>
    </location>
</feature>